<dbReference type="RefSeq" id="XP_040689214.1">
    <property type="nucleotide sequence ID" value="XM_040835395.1"/>
</dbReference>
<name>A0A1L9RL22_ASPWE</name>
<proteinExistence type="predicted"/>
<dbReference type="OrthoDB" id="5305673at2759"/>
<reference evidence="3" key="1">
    <citation type="journal article" date="2017" name="Genome Biol.">
        <title>Comparative genomics reveals high biological diversity and specific adaptations in the industrially and medically important fungal genus Aspergillus.</title>
        <authorList>
            <person name="de Vries R.P."/>
            <person name="Riley R."/>
            <person name="Wiebenga A."/>
            <person name="Aguilar-Osorio G."/>
            <person name="Amillis S."/>
            <person name="Uchima C.A."/>
            <person name="Anderluh G."/>
            <person name="Asadollahi M."/>
            <person name="Askin M."/>
            <person name="Barry K."/>
            <person name="Battaglia E."/>
            <person name="Bayram O."/>
            <person name="Benocci T."/>
            <person name="Braus-Stromeyer S.A."/>
            <person name="Caldana C."/>
            <person name="Canovas D."/>
            <person name="Cerqueira G.C."/>
            <person name="Chen F."/>
            <person name="Chen W."/>
            <person name="Choi C."/>
            <person name="Clum A."/>
            <person name="Dos Santos R.A."/>
            <person name="Damasio A.R."/>
            <person name="Diallinas G."/>
            <person name="Emri T."/>
            <person name="Fekete E."/>
            <person name="Flipphi M."/>
            <person name="Freyberg S."/>
            <person name="Gallo A."/>
            <person name="Gournas C."/>
            <person name="Habgood R."/>
            <person name="Hainaut M."/>
            <person name="Harispe M.L."/>
            <person name="Henrissat B."/>
            <person name="Hilden K.S."/>
            <person name="Hope R."/>
            <person name="Hossain A."/>
            <person name="Karabika E."/>
            <person name="Karaffa L."/>
            <person name="Karanyi Z."/>
            <person name="Krasevec N."/>
            <person name="Kuo A."/>
            <person name="Kusch H."/>
            <person name="LaButti K."/>
            <person name="Lagendijk E.L."/>
            <person name="Lapidus A."/>
            <person name="Levasseur A."/>
            <person name="Lindquist E."/>
            <person name="Lipzen A."/>
            <person name="Logrieco A.F."/>
            <person name="MacCabe A."/>
            <person name="Maekelae M.R."/>
            <person name="Malavazi I."/>
            <person name="Melin P."/>
            <person name="Meyer V."/>
            <person name="Mielnichuk N."/>
            <person name="Miskei M."/>
            <person name="Molnar A.P."/>
            <person name="Mule G."/>
            <person name="Ngan C.Y."/>
            <person name="Orejas M."/>
            <person name="Orosz E."/>
            <person name="Ouedraogo J.P."/>
            <person name="Overkamp K.M."/>
            <person name="Park H.-S."/>
            <person name="Perrone G."/>
            <person name="Piumi F."/>
            <person name="Punt P.J."/>
            <person name="Ram A.F."/>
            <person name="Ramon A."/>
            <person name="Rauscher S."/>
            <person name="Record E."/>
            <person name="Riano-Pachon D.M."/>
            <person name="Robert V."/>
            <person name="Roehrig J."/>
            <person name="Ruller R."/>
            <person name="Salamov A."/>
            <person name="Salih N.S."/>
            <person name="Samson R.A."/>
            <person name="Sandor E."/>
            <person name="Sanguinetti M."/>
            <person name="Schuetze T."/>
            <person name="Sepcic K."/>
            <person name="Shelest E."/>
            <person name="Sherlock G."/>
            <person name="Sophianopoulou V."/>
            <person name="Squina F.M."/>
            <person name="Sun H."/>
            <person name="Susca A."/>
            <person name="Todd R.B."/>
            <person name="Tsang A."/>
            <person name="Unkles S.E."/>
            <person name="van de Wiele N."/>
            <person name="van Rossen-Uffink D."/>
            <person name="Oliveira J.V."/>
            <person name="Vesth T.C."/>
            <person name="Visser J."/>
            <person name="Yu J.-H."/>
            <person name="Zhou M."/>
            <person name="Andersen M.R."/>
            <person name="Archer D.B."/>
            <person name="Baker S.E."/>
            <person name="Benoit I."/>
            <person name="Brakhage A.A."/>
            <person name="Braus G.H."/>
            <person name="Fischer R."/>
            <person name="Frisvad J.C."/>
            <person name="Goldman G.H."/>
            <person name="Houbraken J."/>
            <person name="Oakley B."/>
            <person name="Pocsi I."/>
            <person name="Scazzocchio C."/>
            <person name="Seiboth B."/>
            <person name="vanKuyk P.A."/>
            <person name="Wortman J."/>
            <person name="Dyer P.S."/>
            <person name="Grigoriev I.V."/>
        </authorList>
    </citation>
    <scope>NUCLEOTIDE SEQUENCE [LARGE SCALE GENOMIC DNA]</scope>
    <source>
        <strain evidence="3">DTO 134E9</strain>
    </source>
</reference>
<keyword evidence="3" id="KW-1185">Reference proteome</keyword>
<feature type="compositionally biased region" description="Basic and acidic residues" evidence="1">
    <location>
        <begin position="299"/>
        <end position="308"/>
    </location>
</feature>
<dbReference type="Proteomes" id="UP000184383">
    <property type="component" value="Unassembled WGS sequence"/>
</dbReference>
<evidence type="ECO:0000313" key="3">
    <source>
        <dbReference type="Proteomes" id="UP000184383"/>
    </source>
</evidence>
<evidence type="ECO:0008006" key="4">
    <source>
        <dbReference type="Google" id="ProtNLM"/>
    </source>
</evidence>
<evidence type="ECO:0000256" key="1">
    <source>
        <dbReference type="SAM" id="MobiDB-lite"/>
    </source>
</evidence>
<feature type="compositionally biased region" description="Polar residues" evidence="1">
    <location>
        <begin position="100"/>
        <end position="122"/>
    </location>
</feature>
<feature type="region of interest" description="Disordered" evidence="1">
    <location>
        <begin position="280"/>
        <end position="308"/>
    </location>
</feature>
<feature type="region of interest" description="Disordered" evidence="1">
    <location>
        <begin position="94"/>
        <end position="141"/>
    </location>
</feature>
<dbReference type="AlphaFoldDB" id="A0A1L9RL22"/>
<gene>
    <name evidence="2" type="ORF">ASPWEDRAFT_40740</name>
</gene>
<protein>
    <recommendedName>
        <fullName evidence="4">ATPase AAA-type core domain-containing protein</fullName>
    </recommendedName>
</protein>
<dbReference type="GeneID" id="63751243"/>
<feature type="compositionally biased region" description="Basic and acidic residues" evidence="1">
    <location>
        <begin position="280"/>
        <end position="291"/>
    </location>
</feature>
<sequence>MPRSTRRAAAQGHAAETANDVLVVIDAEELRASGIRISRRLSWEKTVEDLTTQFFHGKHLPDNLKPLAKAMHVLVRFGYEGAIYRHKKAVDPSSAPAAQINDSVDGTVQNGSASSGNTSPTGSPQYTPSSSRESSPLPEKGTENDEYLFFFEPTQIEGDFSRSLPKESKEDYEWKLKDLFVAGLTASLAKESPKSIKHLSGYQVRLGVINGLTWARIFGSYLREKRKKSKKSAEEKQIEEPAAVPKIGFVEGPKYKVAEASQWSIFTDLLDKHKFDAKNKKPAVDEARGEGDGTPNPEGTERKPTPDGWEIAKKAANDIAQNGLKGLLSQVPTVSYGKLTTADRHEAESYRAIAGLVEGYLGVEKQKKPISISVFGPPGAAKSFGVKELVKPIGEALGRKVTELTFNLSQFMDYADLLAAFHKIRDTVLNGEIPLAFFDEFDTAFGEQKLGWLRYFLAPMQDGEFLENGQDRPIGKGIFVFAGGTCATYEEFVGNFYDGDSTRAKKPDFVSRLRGYINILGPNSLNYDPAQKTHIPEDISAHEISISGTLNIPCDNNVDPWRTLQIPPLNIPQFTISRLDSGKPTIQSLSIPGFTIAKRGENASIETNITVAEQNMGNLSINIVKREHRRDTMYPVRRAIPLHSLLSRLPGKKDPTVQTELLNGLLTVPGYKFGTRSLESILAMSTWTKSNNITMSDLPSTLQLEMHVDVEALEGQMDPKSVIGRNPSEVTPQPIDESLDMLYRLTDQVPRLVFGDVDKLLAGFWGS</sequence>
<organism evidence="2 3">
    <name type="scientific">Aspergillus wentii DTO 134E9</name>
    <dbReference type="NCBI Taxonomy" id="1073089"/>
    <lineage>
        <taxon>Eukaryota</taxon>
        <taxon>Fungi</taxon>
        <taxon>Dikarya</taxon>
        <taxon>Ascomycota</taxon>
        <taxon>Pezizomycotina</taxon>
        <taxon>Eurotiomycetes</taxon>
        <taxon>Eurotiomycetidae</taxon>
        <taxon>Eurotiales</taxon>
        <taxon>Aspergillaceae</taxon>
        <taxon>Aspergillus</taxon>
        <taxon>Aspergillus subgen. Cremei</taxon>
    </lineage>
</organism>
<dbReference type="SUPFAM" id="SSF52540">
    <property type="entry name" value="P-loop containing nucleoside triphosphate hydrolases"/>
    <property type="match status" value="1"/>
</dbReference>
<dbReference type="EMBL" id="KV878212">
    <property type="protein sequence ID" value="OJJ35538.1"/>
    <property type="molecule type" value="Genomic_DNA"/>
</dbReference>
<accession>A0A1L9RL22</accession>
<evidence type="ECO:0000313" key="2">
    <source>
        <dbReference type="EMBL" id="OJJ35538.1"/>
    </source>
</evidence>
<dbReference type="InterPro" id="IPR027417">
    <property type="entry name" value="P-loop_NTPase"/>
</dbReference>
<dbReference type="VEuPathDB" id="FungiDB:ASPWEDRAFT_40740"/>
<dbReference type="STRING" id="1073089.A0A1L9RL22"/>
<feature type="compositionally biased region" description="Low complexity" evidence="1">
    <location>
        <begin position="123"/>
        <end position="138"/>
    </location>
</feature>